<protein>
    <submittedName>
        <fullName evidence="2">Uncharacterized protein</fullName>
    </submittedName>
</protein>
<accession>A0A915KIW7</accession>
<keyword evidence="1" id="KW-1185">Reference proteome</keyword>
<evidence type="ECO:0000313" key="2">
    <source>
        <dbReference type="WBParaSite" id="nRc.2.0.1.t37824-RA"/>
    </source>
</evidence>
<dbReference type="Proteomes" id="UP000887565">
    <property type="component" value="Unplaced"/>
</dbReference>
<reference evidence="2" key="1">
    <citation type="submission" date="2022-11" db="UniProtKB">
        <authorList>
            <consortium name="WormBaseParasite"/>
        </authorList>
    </citation>
    <scope>IDENTIFICATION</scope>
</reference>
<dbReference type="WBParaSite" id="nRc.2.0.1.t37824-RA">
    <property type="protein sequence ID" value="nRc.2.0.1.t37824-RA"/>
    <property type="gene ID" value="nRc.2.0.1.g37824"/>
</dbReference>
<dbReference type="AlphaFoldDB" id="A0A915KIW7"/>
<name>A0A915KIW7_ROMCU</name>
<proteinExistence type="predicted"/>
<evidence type="ECO:0000313" key="1">
    <source>
        <dbReference type="Proteomes" id="UP000887565"/>
    </source>
</evidence>
<sequence>MSRLVEENERDRLLINNLDNISTINSIRNGFSHKVQKFKIALLWSSYDRSDSVFKGNDPAPTGILECNPDPEKYEFHLESIDKHTAISTIQNFIEAKKCSNKLSSIRHTILWSDQLLNMLMEESLCWLWLMDEKVVFIQ</sequence>
<organism evidence="1 2">
    <name type="scientific">Romanomermis culicivorax</name>
    <name type="common">Nematode worm</name>
    <dbReference type="NCBI Taxonomy" id="13658"/>
    <lineage>
        <taxon>Eukaryota</taxon>
        <taxon>Metazoa</taxon>
        <taxon>Ecdysozoa</taxon>
        <taxon>Nematoda</taxon>
        <taxon>Enoplea</taxon>
        <taxon>Dorylaimia</taxon>
        <taxon>Mermithida</taxon>
        <taxon>Mermithoidea</taxon>
        <taxon>Mermithidae</taxon>
        <taxon>Romanomermis</taxon>
    </lineage>
</organism>